<dbReference type="Proteomes" id="UP000749293">
    <property type="component" value="Unassembled WGS sequence"/>
</dbReference>
<name>A0A9P5D8J2_9HYPO</name>
<sequence>MTRRDNQKTIAHDDEQDVYPEGSYFTYRPLSSLPTPPPSSRDSISSHSPTNSLTDGESLNPKLRGPAIHLVNLIPASASLATASVPVVQAMLSRADLDLETIALAVCILDSLGAKFARTWRLSCPLQAPAAANNAPTTPDTPPTSLSPSHVIPAAAIKRHSLPPDPLSDHCRREYQKRLMHIDSVGPEVIVLAALVIAAKFVEDFHRPAAVYCSSWGRDRWTGDQLNTTERCIMESLGYRIMPLCDEACLADAMVDMQLAAQHSGYANAHDHACDQRRLQPAGLASPPLSAGPQGATFSMSHSRSKTMAVVMNPSMLE</sequence>
<dbReference type="OrthoDB" id="3877279at2759"/>
<comment type="caution">
    <text evidence="2">The sequence shown here is derived from an EMBL/GenBank/DDBJ whole genome shotgun (WGS) entry which is preliminary data.</text>
</comment>
<dbReference type="RefSeq" id="XP_035325497.1">
    <property type="nucleotide sequence ID" value="XM_035462567.1"/>
</dbReference>
<evidence type="ECO:0000313" key="3">
    <source>
        <dbReference type="Proteomes" id="UP000749293"/>
    </source>
</evidence>
<gene>
    <name evidence="2" type="ORF">GMORB2_0582</name>
</gene>
<proteinExistence type="predicted"/>
<feature type="compositionally biased region" description="Basic and acidic residues" evidence="1">
    <location>
        <begin position="1"/>
        <end position="13"/>
    </location>
</feature>
<feature type="compositionally biased region" description="Low complexity" evidence="1">
    <location>
        <begin position="40"/>
        <end position="49"/>
    </location>
</feature>
<dbReference type="InterPro" id="IPR036915">
    <property type="entry name" value="Cyclin-like_sf"/>
</dbReference>
<organism evidence="2 3">
    <name type="scientific">Geosmithia morbida</name>
    <dbReference type="NCBI Taxonomy" id="1094350"/>
    <lineage>
        <taxon>Eukaryota</taxon>
        <taxon>Fungi</taxon>
        <taxon>Dikarya</taxon>
        <taxon>Ascomycota</taxon>
        <taxon>Pezizomycotina</taxon>
        <taxon>Sordariomycetes</taxon>
        <taxon>Hypocreomycetidae</taxon>
        <taxon>Hypocreales</taxon>
        <taxon>Bionectriaceae</taxon>
        <taxon>Geosmithia</taxon>
    </lineage>
</organism>
<evidence type="ECO:0000256" key="1">
    <source>
        <dbReference type="SAM" id="MobiDB-lite"/>
    </source>
</evidence>
<reference evidence="2" key="1">
    <citation type="submission" date="2020-03" db="EMBL/GenBank/DDBJ databases">
        <title>Site-based positive gene gene selection in Geosmithia morbida across the United States reveals a broad range of putative effectors and factors for local host and environmental adapation.</title>
        <authorList>
            <person name="Onufrak A."/>
            <person name="Murdoch R.W."/>
            <person name="Gazis R."/>
            <person name="Huff M."/>
            <person name="Staton M."/>
            <person name="Klingeman W."/>
            <person name="Hadziabdic D."/>
        </authorList>
    </citation>
    <scope>NUCLEOTIDE SEQUENCE</scope>
    <source>
        <strain evidence="2">1262</strain>
    </source>
</reference>
<dbReference type="SUPFAM" id="SSF47954">
    <property type="entry name" value="Cyclin-like"/>
    <property type="match status" value="1"/>
</dbReference>
<dbReference type="EMBL" id="JAANYQ010000001">
    <property type="protein sequence ID" value="KAF4126845.1"/>
    <property type="molecule type" value="Genomic_DNA"/>
</dbReference>
<dbReference type="GeneID" id="55966812"/>
<feature type="region of interest" description="Disordered" evidence="1">
    <location>
        <begin position="1"/>
        <end position="60"/>
    </location>
</feature>
<evidence type="ECO:0008006" key="4">
    <source>
        <dbReference type="Google" id="ProtNLM"/>
    </source>
</evidence>
<accession>A0A9P5D8J2</accession>
<dbReference type="AlphaFoldDB" id="A0A9P5D8J2"/>
<protein>
    <recommendedName>
        <fullName evidence="4">Cyclin N-terminal domain-containing protein</fullName>
    </recommendedName>
</protein>
<evidence type="ECO:0000313" key="2">
    <source>
        <dbReference type="EMBL" id="KAF4126845.1"/>
    </source>
</evidence>
<keyword evidence="3" id="KW-1185">Reference proteome</keyword>